<evidence type="ECO:0000256" key="5">
    <source>
        <dbReference type="ARBA" id="ARBA00023136"/>
    </source>
</evidence>
<reference evidence="7 8" key="1">
    <citation type="submission" date="2024-06" db="EMBL/GenBank/DDBJ databases">
        <title>Sorghum-associated microbial communities from plants grown in Nebraska, USA.</title>
        <authorList>
            <person name="Schachtman D."/>
        </authorList>
    </citation>
    <scope>NUCLEOTIDE SEQUENCE [LARGE SCALE GENOMIC DNA]</scope>
    <source>
        <strain evidence="7 8">3207</strain>
    </source>
</reference>
<keyword evidence="8" id="KW-1185">Reference proteome</keyword>
<proteinExistence type="inferred from homology"/>
<evidence type="ECO:0000256" key="2">
    <source>
        <dbReference type="ARBA" id="ARBA00009765"/>
    </source>
</evidence>
<feature type="transmembrane region" description="Helical" evidence="6">
    <location>
        <begin position="263"/>
        <end position="286"/>
    </location>
</feature>
<keyword evidence="3 6" id="KW-0812">Transmembrane</keyword>
<dbReference type="RefSeq" id="WP_354550588.1">
    <property type="nucleotide sequence ID" value="NZ_JBEPSM010000001.1"/>
</dbReference>
<comment type="subcellular location">
    <subcellularLocation>
        <location evidence="1">Membrane</location>
        <topology evidence="1">Multi-pass membrane protein</topology>
    </subcellularLocation>
</comment>
<evidence type="ECO:0000313" key="8">
    <source>
        <dbReference type="Proteomes" id="UP001549321"/>
    </source>
</evidence>
<dbReference type="InterPro" id="IPR045861">
    <property type="entry name" value="CorA_cytoplasmic_dom"/>
</dbReference>
<dbReference type="Gene3D" id="1.20.58.340">
    <property type="entry name" value="Magnesium transport protein CorA, transmembrane region"/>
    <property type="match status" value="1"/>
</dbReference>
<evidence type="ECO:0000256" key="4">
    <source>
        <dbReference type="ARBA" id="ARBA00022989"/>
    </source>
</evidence>
<dbReference type="SUPFAM" id="SSF143865">
    <property type="entry name" value="CorA soluble domain-like"/>
    <property type="match status" value="1"/>
</dbReference>
<dbReference type="PANTHER" id="PTHR47685">
    <property type="entry name" value="MAGNESIUM TRANSPORT PROTEIN CORA"/>
    <property type="match status" value="1"/>
</dbReference>
<dbReference type="InterPro" id="IPR045863">
    <property type="entry name" value="CorA_TM1_TM2"/>
</dbReference>
<dbReference type="EMBL" id="JBEPSM010000001">
    <property type="protein sequence ID" value="MET4634008.1"/>
    <property type="molecule type" value="Genomic_DNA"/>
</dbReference>
<accession>A0ABV2QYB3</accession>
<dbReference type="InterPro" id="IPR002523">
    <property type="entry name" value="MgTranspt_CorA/ZnTranspt_ZntB"/>
</dbReference>
<evidence type="ECO:0000256" key="6">
    <source>
        <dbReference type="SAM" id="Phobius"/>
    </source>
</evidence>
<evidence type="ECO:0000313" key="7">
    <source>
        <dbReference type="EMBL" id="MET4634008.1"/>
    </source>
</evidence>
<organism evidence="7 8">
    <name type="scientific">Kaistia defluvii</name>
    <dbReference type="NCBI Taxonomy" id="410841"/>
    <lineage>
        <taxon>Bacteria</taxon>
        <taxon>Pseudomonadati</taxon>
        <taxon>Pseudomonadota</taxon>
        <taxon>Alphaproteobacteria</taxon>
        <taxon>Hyphomicrobiales</taxon>
        <taxon>Kaistiaceae</taxon>
        <taxon>Kaistia</taxon>
    </lineage>
</organism>
<dbReference type="InterPro" id="IPR050829">
    <property type="entry name" value="CorA_MIT"/>
</dbReference>
<keyword evidence="5 6" id="KW-0472">Membrane</keyword>
<evidence type="ECO:0000256" key="1">
    <source>
        <dbReference type="ARBA" id="ARBA00004141"/>
    </source>
</evidence>
<dbReference type="CDD" id="cd12837">
    <property type="entry name" value="EcCorA-like_u1"/>
    <property type="match status" value="1"/>
</dbReference>
<evidence type="ECO:0000256" key="3">
    <source>
        <dbReference type="ARBA" id="ARBA00022692"/>
    </source>
</evidence>
<feature type="transmembrane region" description="Helical" evidence="6">
    <location>
        <begin position="298"/>
        <end position="318"/>
    </location>
</feature>
<gene>
    <name evidence="7" type="ORF">ABIE08_001921</name>
</gene>
<protein>
    <submittedName>
        <fullName evidence="7">Magnesium transporter</fullName>
    </submittedName>
</protein>
<sequence length="324" mass="35019">MLTAYAISDAGLGPLSPEATAAGAPAAWLDLFAPTPEEEHAAEAFLGALVPTREETQEIEFSSRFYVENGVVFMTASVIAGLDAGHPVLTPFTFGVGKSKIVTLRYEDTRAFRQFLSVAPKPDGGCGTPTGIFNGLLEAFIARTADVLEHIAQAVDRINSEIFTRKASERIRSKRLSILIGAIGMQGDLASKARESLSSLERLAQYAAAMLPDQALKNGNGTRLKLALRDVRSLEDHVNFVLNKITFLLDATLGLVANQQNQVVSVLTVASTILMPPTLIGTIYGMNFKDMPELGWGFGYPLALGIMVVSALVPFLYFKRRGWL</sequence>
<dbReference type="Proteomes" id="UP001549321">
    <property type="component" value="Unassembled WGS sequence"/>
</dbReference>
<name>A0ABV2QYB3_9HYPH</name>
<comment type="caution">
    <text evidence="7">The sequence shown here is derived from an EMBL/GenBank/DDBJ whole genome shotgun (WGS) entry which is preliminary data.</text>
</comment>
<dbReference type="PANTHER" id="PTHR47685:SF1">
    <property type="entry name" value="MAGNESIUM TRANSPORT PROTEIN CORA"/>
    <property type="match status" value="1"/>
</dbReference>
<comment type="similarity">
    <text evidence="2">Belongs to the CorA metal ion transporter (MIT) (TC 1.A.35) family.</text>
</comment>
<dbReference type="SUPFAM" id="SSF144083">
    <property type="entry name" value="Magnesium transport protein CorA, transmembrane region"/>
    <property type="match status" value="1"/>
</dbReference>
<keyword evidence="4 6" id="KW-1133">Transmembrane helix</keyword>
<dbReference type="Pfam" id="PF01544">
    <property type="entry name" value="CorA"/>
    <property type="match status" value="1"/>
</dbReference>